<accession>A0A0G2F0R4</accession>
<dbReference type="EMBL" id="LCWF01000013">
    <property type="protein sequence ID" value="KKY28407.1"/>
    <property type="molecule type" value="Genomic_DNA"/>
</dbReference>
<feature type="compositionally biased region" description="Acidic residues" evidence="1">
    <location>
        <begin position="33"/>
        <end position="46"/>
    </location>
</feature>
<name>A0A0G2F0R4_PHACM</name>
<comment type="caution">
    <text evidence="2">The sequence shown here is derived from an EMBL/GenBank/DDBJ whole genome shotgun (WGS) entry which is preliminary data.</text>
</comment>
<feature type="region of interest" description="Disordered" evidence="1">
    <location>
        <begin position="25"/>
        <end position="46"/>
    </location>
</feature>
<reference evidence="2 3" key="2">
    <citation type="submission" date="2015-05" db="EMBL/GenBank/DDBJ databases">
        <authorList>
            <person name="Morales-Cruz A."/>
            <person name="Amrine K.C."/>
            <person name="Cantu D."/>
        </authorList>
    </citation>
    <scope>NUCLEOTIDE SEQUENCE [LARGE SCALE GENOMIC DNA]</scope>
    <source>
        <strain evidence="2">UCRPC4</strain>
    </source>
</reference>
<protein>
    <submittedName>
        <fullName evidence="2">Uncharacterized protein</fullName>
    </submittedName>
</protein>
<evidence type="ECO:0000256" key="1">
    <source>
        <dbReference type="SAM" id="MobiDB-lite"/>
    </source>
</evidence>
<gene>
    <name evidence="2" type="ORF">UCRPC4_g00574</name>
</gene>
<reference evidence="2 3" key="1">
    <citation type="submission" date="2015-05" db="EMBL/GenBank/DDBJ databases">
        <title>Distinctive expansion of gene families associated with plant cell wall degradation and secondary metabolism in the genomes of grapevine trunk pathogens.</title>
        <authorList>
            <person name="Lawrence D.P."/>
            <person name="Travadon R."/>
            <person name="Rolshausen P.E."/>
            <person name="Baumgartner K."/>
        </authorList>
    </citation>
    <scope>NUCLEOTIDE SEQUENCE [LARGE SCALE GENOMIC DNA]</scope>
    <source>
        <strain evidence="2">UCRPC4</strain>
    </source>
</reference>
<sequence>MLTAPEDDVEDVAAAAAELATEATLEDAAATAEEADDAAAEALEDAAADEDVRAELDAVAEGLDDVIDEAGEAEDMADEVPIAVEVALALDAPLVAVAAHSHTAETDSRTAAAVEMPHAVTTQPCAEF</sequence>
<evidence type="ECO:0000313" key="3">
    <source>
        <dbReference type="Proteomes" id="UP000053317"/>
    </source>
</evidence>
<keyword evidence="3" id="KW-1185">Reference proteome</keyword>
<evidence type="ECO:0000313" key="2">
    <source>
        <dbReference type="EMBL" id="KKY28407.1"/>
    </source>
</evidence>
<organism evidence="2 3">
    <name type="scientific">Phaeomoniella chlamydospora</name>
    <name type="common">Phaeoacremonium chlamydosporum</name>
    <dbReference type="NCBI Taxonomy" id="158046"/>
    <lineage>
        <taxon>Eukaryota</taxon>
        <taxon>Fungi</taxon>
        <taxon>Dikarya</taxon>
        <taxon>Ascomycota</taxon>
        <taxon>Pezizomycotina</taxon>
        <taxon>Eurotiomycetes</taxon>
        <taxon>Chaetothyriomycetidae</taxon>
        <taxon>Phaeomoniellales</taxon>
        <taxon>Phaeomoniellaceae</taxon>
        <taxon>Phaeomoniella</taxon>
    </lineage>
</organism>
<dbReference type="Proteomes" id="UP000053317">
    <property type="component" value="Unassembled WGS sequence"/>
</dbReference>
<dbReference type="AlphaFoldDB" id="A0A0G2F0R4"/>
<proteinExistence type="predicted"/>